<reference evidence="2 3" key="1">
    <citation type="journal article" date="2015" name="Proc. Natl. Acad. Sci. U.S.A.">
        <title>The resurrection genome of Boea hygrometrica: A blueprint for survival of dehydration.</title>
        <authorList>
            <person name="Xiao L."/>
            <person name="Yang G."/>
            <person name="Zhang L."/>
            <person name="Yang X."/>
            <person name="Zhao S."/>
            <person name="Ji Z."/>
            <person name="Zhou Q."/>
            <person name="Hu M."/>
            <person name="Wang Y."/>
            <person name="Chen M."/>
            <person name="Xu Y."/>
            <person name="Jin H."/>
            <person name="Xiao X."/>
            <person name="Hu G."/>
            <person name="Bao F."/>
            <person name="Hu Y."/>
            <person name="Wan P."/>
            <person name="Li L."/>
            <person name="Deng X."/>
            <person name="Kuang T."/>
            <person name="Xiang C."/>
            <person name="Zhu J.K."/>
            <person name="Oliver M.J."/>
            <person name="He Y."/>
        </authorList>
    </citation>
    <scope>NUCLEOTIDE SEQUENCE [LARGE SCALE GENOMIC DNA]</scope>
    <source>
        <strain evidence="3">cv. XS01</strain>
    </source>
</reference>
<protein>
    <recommendedName>
        <fullName evidence="1">SAC3/GANP/THP3 conserved domain-containing protein</fullName>
    </recommendedName>
</protein>
<proteinExistence type="predicted"/>
<dbReference type="GO" id="GO:0070390">
    <property type="term" value="C:transcription export complex 2"/>
    <property type="evidence" value="ECO:0007669"/>
    <property type="project" value="TreeGrafter"/>
</dbReference>
<name>A0A2Z7A8U3_9LAMI</name>
<dbReference type="InterPro" id="IPR005062">
    <property type="entry name" value="SAC3/GANP/THP3_conserved"/>
</dbReference>
<dbReference type="Pfam" id="PF03399">
    <property type="entry name" value="SAC3_GANP"/>
    <property type="match status" value="1"/>
</dbReference>
<dbReference type="PANTHER" id="PTHR12436">
    <property type="entry name" value="80 KDA MCM3-ASSOCIATED PROTEIN"/>
    <property type="match status" value="1"/>
</dbReference>
<feature type="domain" description="SAC3/GANP/THP3 conserved" evidence="1">
    <location>
        <begin position="3"/>
        <end position="97"/>
    </location>
</feature>
<accession>A0A2Z7A8U3</accession>
<dbReference type="GO" id="GO:0005737">
    <property type="term" value="C:cytoplasm"/>
    <property type="evidence" value="ECO:0007669"/>
    <property type="project" value="TreeGrafter"/>
</dbReference>
<evidence type="ECO:0000259" key="1">
    <source>
        <dbReference type="Pfam" id="PF03399"/>
    </source>
</evidence>
<dbReference type="Gene3D" id="1.25.40.990">
    <property type="match status" value="1"/>
</dbReference>
<keyword evidence="3" id="KW-1185">Reference proteome</keyword>
<dbReference type="EMBL" id="KV018448">
    <property type="protein sequence ID" value="KZV17243.1"/>
    <property type="molecule type" value="Genomic_DNA"/>
</dbReference>
<gene>
    <name evidence="2" type="ORF">F511_24035</name>
</gene>
<sequence>MTPELRLTPEVLFARDVARACRTGNFIAFFRLAHRASYLQACLMHAHFSKLRAHAFASLHSGLQINQGIPMTQVAKWLAMEEENIEDLLENYGFSVKFFEEPYMVKENAFTNGDMDYPVKCSKLVGRKRSKMIVNDVSSASIAESYDIGEVRESPRKRNPEQISKPLPLVVPGSMVQPIDQEMHDSVTNFSPRGDVQDHMHRTLSDLMSQGEQKAVFESQVVLTSPTSLDFSSGSSENHRIRNEQKLNYDFRLRNSFGRTTKHDFELTPPPITRKRDEEKIPALLPIDSIVNTSMSDPLFTEHLETEDQTGVMEEDTANDAGTSYSDEEVAEAKLKLVLRTWRRRTTKKKVMRDHKRAEACAALNSLSLGPPIWQYEVQSAADDLDIDLILNMRYKIQGRSWSVLNPSEVVGAKLAEKNPDAKCLCWKLLLCSQEETTYRDTIGQRNETVPSAADSWLRSKFMDSSNNEDGDLLVSSPGLAIWKTWISRQSSVDQICCLSVIKSAVFEDLNNSIIGANAVMFLLSENIPLELQKNRLHDLITSLPSGSRLPLLILGVTEKGESDPSTVANDLGLHDIDSSKIGMFSISFLKDQRTEPLDGFFSDERVRGGLEWLAGESAKQIDIRCIKLRDLVLSNLNSTLEVLDEMDSYKIGPKQCILAINEALDRSMENIATAAHANPICWPCPEIDLLQESTDEYRAVMWYLPSRGWSTSARTETVRHILHHSKLQDWEDDISWLSRGFNISDIENRKMQLENSLMTYLTETSQMIGAGLARKEASALLQRCARLELHDSTYSIVLSWVKIFRRIFNWRLMNIATAEVSSTYVLVQGDVSAPTSEIRDISESVVYESPPSYIDYPSFDELVEVGRVVPIHSVYEAFKPLSPPAYPDNDAPTFSENNVLESGKRSCNDEKIVTNYDQSSTVANDGDQLILSRKPAREANRLSELLQKCNILQNKIDRKLSIYFDV</sequence>
<organism evidence="2 3">
    <name type="scientific">Dorcoceras hygrometricum</name>
    <dbReference type="NCBI Taxonomy" id="472368"/>
    <lineage>
        <taxon>Eukaryota</taxon>
        <taxon>Viridiplantae</taxon>
        <taxon>Streptophyta</taxon>
        <taxon>Embryophyta</taxon>
        <taxon>Tracheophyta</taxon>
        <taxon>Spermatophyta</taxon>
        <taxon>Magnoliopsida</taxon>
        <taxon>eudicotyledons</taxon>
        <taxon>Gunneridae</taxon>
        <taxon>Pentapetalae</taxon>
        <taxon>asterids</taxon>
        <taxon>lamiids</taxon>
        <taxon>Lamiales</taxon>
        <taxon>Gesneriaceae</taxon>
        <taxon>Didymocarpoideae</taxon>
        <taxon>Trichosporeae</taxon>
        <taxon>Loxocarpinae</taxon>
        <taxon>Dorcoceras</taxon>
    </lineage>
</organism>
<dbReference type="Proteomes" id="UP000250235">
    <property type="component" value="Unassembled WGS sequence"/>
</dbReference>
<evidence type="ECO:0000313" key="3">
    <source>
        <dbReference type="Proteomes" id="UP000250235"/>
    </source>
</evidence>
<dbReference type="InterPro" id="IPR045107">
    <property type="entry name" value="SAC3/GANP/THP3"/>
</dbReference>
<dbReference type="AlphaFoldDB" id="A0A2Z7A8U3"/>
<dbReference type="GO" id="GO:0006406">
    <property type="term" value="P:mRNA export from nucleus"/>
    <property type="evidence" value="ECO:0007669"/>
    <property type="project" value="TreeGrafter"/>
</dbReference>
<evidence type="ECO:0000313" key="2">
    <source>
        <dbReference type="EMBL" id="KZV17243.1"/>
    </source>
</evidence>
<dbReference type="PANTHER" id="PTHR12436:SF17">
    <property type="entry name" value="SAC3 FAMILY PROTEIN B"/>
    <property type="match status" value="1"/>
</dbReference>
<dbReference type="OrthoDB" id="21502at2759"/>